<dbReference type="EMBL" id="BLSD01000020">
    <property type="protein sequence ID" value="GFP38892.1"/>
    <property type="molecule type" value="Genomic_DNA"/>
</dbReference>
<dbReference type="PRINTS" id="PR00097">
    <property type="entry name" value="ANTSNTHASEII"/>
</dbReference>
<dbReference type="Proteomes" id="UP000569018">
    <property type="component" value="Unassembled WGS sequence"/>
</dbReference>
<evidence type="ECO:0000256" key="1">
    <source>
        <dbReference type="ARBA" id="ARBA00022962"/>
    </source>
</evidence>
<gene>
    <name evidence="3" type="ORF">HKBW3S47_00592</name>
</gene>
<dbReference type="PROSITE" id="PS51273">
    <property type="entry name" value="GATASE_TYPE_1"/>
    <property type="match status" value="1"/>
</dbReference>
<reference evidence="3 4" key="1">
    <citation type="journal article" date="2020" name="Front. Microbiol.">
        <title>Single-cell genomics of novel Actinobacteria with the Wood-Ljungdahl pathway discovered in a serpentinizing system.</title>
        <authorList>
            <person name="Merino N."/>
            <person name="Kawai M."/>
            <person name="Boyd E.S."/>
            <person name="Colman D.R."/>
            <person name="McGlynn S.E."/>
            <person name="Nealson K.H."/>
            <person name="Kurokawa K."/>
            <person name="Hongoh Y."/>
        </authorList>
    </citation>
    <scope>NUCLEOTIDE SEQUENCE [LARGE SCALE GENOMIC DNA]</scope>
    <source>
        <strain evidence="3 4">S47</strain>
    </source>
</reference>
<dbReference type="FunFam" id="3.40.50.880:FF:000003">
    <property type="entry name" value="Anthranilate synthase component II"/>
    <property type="match status" value="1"/>
</dbReference>
<dbReference type="AlphaFoldDB" id="A0A6V8Q2C3"/>
<dbReference type="GO" id="GO:0005829">
    <property type="term" value="C:cytosol"/>
    <property type="evidence" value="ECO:0007669"/>
    <property type="project" value="TreeGrafter"/>
</dbReference>
<dbReference type="InterPro" id="IPR006221">
    <property type="entry name" value="TrpG/PapA_dom"/>
</dbReference>
<dbReference type="NCBIfam" id="TIGR00566">
    <property type="entry name" value="trpG_papA"/>
    <property type="match status" value="1"/>
</dbReference>
<dbReference type="GO" id="GO:0004049">
    <property type="term" value="F:anthranilate synthase activity"/>
    <property type="evidence" value="ECO:0007669"/>
    <property type="project" value="TreeGrafter"/>
</dbReference>
<dbReference type="PRINTS" id="PR00096">
    <property type="entry name" value="GATASE"/>
</dbReference>
<name>A0A6V8Q2C3_9ACTN</name>
<comment type="caution">
    <text evidence="3">The sequence shown here is derived from an EMBL/GenBank/DDBJ whole genome shotgun (WGS) entry which is preliminary data.</text>
</comment>
<proteinExistence type="predicted"/>
<dbReference type="PANTHER" id="PTHR43418:SF4">
    <property type="entry name" value="MULTIFUNCTIONAL TRYPTOPHAN BIOSYNTHESIS PROTEIN"/>
    <property type="match status" value="1"/>
</dbReference>
<dbReference type="InterPro" id="IPR029062">
    <property type="entry name" value="Class_I_gatase-like"/>
</dbReference>
<organism evidence="3 4">
    <name type="scientific">Candidatus Hakubella thermalkaliphila</name>
    <dbReference type="NCBI Taxonomy" id="2754717"/>
    <lineage>
        <taxon>Bacteria</taxon>
        <taxon>Bacillati</taxon>
        <taxon>Actinomycetota</taxon>
        <taxon>Actinomycetota incertae sedis</taxon>
        <taxon>Candidatus Hakubellales</taxon>
        <taxon>Candidatus Hakubellaceae</taxon>
        <taxon>Candidatus Hakubella</taxon>
    </lineage>
</organism>
<dbReference type="CDD" id="cd01743">
    <property type="entry name" value="GATase1_Anthranilate_Synthase"/>
    <property type="match status" value="1"/>
</dbReference>
<sequence>MILVIDNYDSFAYNLVQYLGELGVEMEIFRNDKISVNEIEKKGYSHIVISPGPCTPNEAGISLELVARMAGKVSILGVCLGHQVIGQVFGGEIVRAPFPVHGKTSSIRHDGKTIFREVENPFTATRYHSLIVRRESLPPVLEISAWTEDGRVMGIRHRELVVEGVQFHPESILTREGKKILKNFLEVST</sequence>
<dbReference type="RefSeq" id="WP_176235454.1">
    <property type="nucleotide sequence ID" value="NZ_BLSD01000020.1"/>
</dbReference>
<evidence type="ECO:0000259" key="2">
    <source>
        <dbReference type="Pfam" id="PF00117"/>
    </source>
</evidence>
<dbReference type="InterPro" id="IPR050472">
    <property type="entry name" value="Anth_synth/Amidotransfase"/>
</dbReference>
<accession>A0A6V8Q2C3</accession>
<protein>
    <submittedName>
        <fullName evidence="3">Anthranilate synthase component II</fullName>
    </submittedName>
</protein>
<dbReference type="SUPFAM" id="SSF52317">
    <property type="entry name" value="Class I glutamine amidotransferase-like"/>
    <property type="match status" value="1"/>
</dbReference>
<evidence type="ECO:0000313" key="4">
    <source>
        <dbReference type="Proteomes" id="UP000569018"/>
    </source>
</evidence>
<dbReference type="Gene3D" id="3.40.50.880">
    <property type="match status" value="1"/>
</dbReference>
<dbReference type="PANTHER" id="PTHR43418">
    <property type="entry name" value="MULTIFUNCTIONAL TRYPTOPHAN BIOSYNTHESIS PROTEIN-RELATED"/>
    <property type="match status" value="1"/>
</dbReference>
<dbReference type="Pfam" id="PF00117">
    <property type="entry name" value="GATase"/>
    <property type="match status" value="1"/>
</dbReference>
<dbReference type="InterPro" id="IPR017926">
    <property type="entry name" value="GATASE"/>
</dbReference>
<keyword evidence="1" id="KW-0315">Glutamine amidotransferase</keyword>
<dbReference type="GO" id="GO:0000162">
    <property type="term" value="P:L-tryptophan biosynthetic process"/>
    <property type="evidence" value="ECO:0007669"/>
    <property type="project" value="TreeGrafter"/>
</dbReference>
<feature type="domain" description="Glutamine amidotransferase" evidence="2">
    <location>
        <begin position="3"/>
        <end position="185"/>
    </location>
</feature>
<evidence type="ECO:0000313" key="3">
    <source>
        <dbReference type="EMBL" id="GFP38892.1"/>
    </source>
</evidence>